<evidence type="ECO:0000313" key="3">
    <source>
        <dbReference type="EMBL" id="TBU64281.1"/>
    </source>
</evidence>
<dbReference type="OMA" id="ALVCFTY"/>
<evidence type="ECO:0000313" key="4">
    <source>
        <dbReference type="Proteomes" id="UP000292082"/>
    </source>
</evidence>
<dbReference type="STRING" id="114155.A0A4Q9QB12"/>
<feature type="compositionally biased region" description="Low complexity" evidence="1">
    <location>
        <begin position="324"/>
        <end position="340"/>
    </location>
</feature>
<evidence type="ECO:0000313" key="2">
    <source>
        <dbReference type="EMBL" id="TBU31760.1"/>
    </source>
</evidence>
<accession>A0A4Q9QB12</accession>
<dbReference type="Proteomes" id="UP000292082">
    <property type="component" value="Unassembled WGS sequence"/>
</dbReference>
<dbReference type="AlphaFoldDB" id="A0A4Q9QB12"/>
<feature type="region of interest" description="Disordered" evidence="1">
    <location>
        <begin position="1"/>
        <end position="130"/>
    </location>
</feature>
<keyword evidence="4" id="KW-1185">Reference proteome</keyword>
<gene>
    <name evidence="3" type="ORF">BD310DRAFT_806767</name>
    <name evidence="2" type="ORF">BD311DRAFT_752412</name>
</gene>
<evidence type="ECO:0000256" key="1">
    <source>
        <dbReference type="SAM" id="MobiDB-lite"/>
    </source>
</evidence>
<dbReference type="Proteomes" id="UP000292957">
    <property type="component" value="Unassembled WGS sequence"/>
</dbReference>
<reference evidence="3 4" key="1">
    <citation type="submission" date="2019-01" db="EMBL/GenBank/DDBJ databases">
        <title>Draft genome sequences of three monokaryotic isolates of the white-rot basidiomycete fungus Dichomitus squalens.</title>
        <authorList>
            <consortium name="DOE Joint Genome Institute"/>
            <person name="Lopez S.C."/>
            <person name="Andreopoulos B."/>
            <person name="Pangilinan J."/>
            <person name="Lipzen A."/>
            <person name="Riley R."/>
            <person name="Ahrendt S."/>
            <person name="Ng V."/>
            <person name="Barry K."/>
            <person name="Daum C."/>
            <person name="Grigoriev I.V."/>
            <person name="Hilden K.S."/>
            <person name="Makela M.R."/>
            <person name="de Vries R.P."/>
        </authorList>
    </citation>
    <scope>NUCLEOTIDE SEQUENCE [LARGE SCALE GENOMIC DNA]</scope>
    <source>
        <strain evidence="3 4">CBS 464.89</strain>
        <strain evidence="2">OM18370.1</strain>
    </source>
</reference>
<organism evidence="3 4">
    <name type="scientific">Dichomitus squalens</name>
    <dbReference type="NCBI Taxonomy" id="114155"/>
    <lineage>
        <taxon>Eukaryota</taxon>
        <taxon>Fungi</taxon>
        <taxon>Dikarya</taxon>
        <taxon>Basidiomycota</taxon>
        <taxon>Agaricomycotina</taxon>
        <taxon>Agaricomycetes</taxon>
        <taxon>Polyporales</taxon>
        <taxon>Polyporaceae</taxon>
        <taxon>Dichomitus</taxon>
    </lineage>
</organism>
<feature type="compositionally biased region" description="Low complexity" evidence="1">
    <location>
        <begin position="1"/>
        <end position="19"/>
    </location>
</feature>
<proteinExistence type="predicted"/>
<sequence>MPRASSSTSTASASSSSSSHRSRRRSLIREQLLKGLEILGPHSHPLPSELPPSPPVSRESSPALPTKRRHEPDSEPLHTKKPRTSSSSSSSRPQPPSRAVPIPRHEPSEDGEVKEEPPETQGFAPITFPSNFPVRRPRRGILAVAEWDSIYEKCFVNGRMLKYSAYARVAAAHPTTSKDYKALRVSLNPTSSYAKHSLLMARLELVDSLLHFVYGLWGKENAVRMCYRASWRTVEEAIHRTEAKWQAEGRDEREKAFLGLIQMLHAFIHGRKLRHHMNQVDSANDNKLSRLKLKWEMEQKKEAEAKAQAQAQSIPPTAGPNMLPSPASSSTTGSSNSTPLGGHGASSASPSITRATRGGTAPGKEILTLPPPHVTYDVNAQFIWENKSQSGGLRAALDRIHSSQSTLNLPVMARHFPRTFARMINTSLTPSDEHEPDFQDDECELYWPGQVITGDGLGWVCLMGMSMVKEFGRDYGYQGVDGVIPRMAGDENLGHADPRFTK</sequence>
<dbReference type="OrthoDB" id="3238644at2759"/>
<dbReference type="EMBL" id="ML143398">
    <property type="protein sequence ID" value="TBU31760.1"/>
    <property type="molecule type" value="Genomic_DNA"/>
</dbReference>
<name>A0A4Q9QB12_9APHY</name>
<protein>
    <submittedName>
        <fullName evidence="3">Uncharacterized protein</fullName>
    </submittedName>
</protein>
<feature type="region of interest" description="Disordered" evidence="1">
    <location>
        <begin position="300"/>
        <end position="371"/>
    </location>
</feature>
<dbReference type="EMBL" id="ML145086">
    <property type="protein sequence ID" value="TBU64281.1"/>
    <property type="molecule type" value="Genomic_DNA"/>
</dbReference>